<reference evidence="7 8" key="1">
    <citation type="journal article" date="2021" name="Sci. Rep.">
        <title>The distribution of antibiotic resistance genes in chicken gut microbiota commensals.</title>
        <authorList>
            <person name="Juricova H."/>
            <person name="Matiasovicova J."/>
            <person name="Kubasova T."/>
            <person name="Cejkova D."/>
            <person name="Rychlik I."/>
        </authorList>
    </citation>
    <scope>NUCLEOTIDE SEQUENCE [LARGE SCALE GENOMIC DNA]</scope>
    <source>
        <strain evidence="7 8">An431b</strain>
    </source>
</reference>
<gene>
    <name evidence="7" type="ORF">H9X83_10735</name>
</gene>
<evidence type="ECO:0000256" key="2">
    <source>
        <dbReference type="ARBA" id="ARBA00023015"/>
    </source>
</evidence>
<sequence>MNKANMFEQFINENVDAAYRFAYTYVKNKEDAEDILNESVVKALRSINSLKDTGKMKSWFYTIIARTALSHIKDRQKIIYLEDGAMEHLEPLTDDYSHISFEEMMDHLDPKHRPILVLRFLEDMTISEVAQILELNENTVKSRLYRALERLKLEIQEV</sequence>
<dbReference type="PANTHER" id="PTHR43133">
    <property type="entry name" value="RNA POLYMERASE ECF-TYPE SIGMA FACTO"/>
    <property type="match status" value="1"/>
</dbReference>
<keyword evidence="4" id="KW-0804">Transcription</keyword>
<dbReference type="InterPro" id="IPR039425">
    <property type="entry name" value="RNA_pol_sigma-70-like"/>
</dbReference>
<feature type="domain" description="RNA polymerase sigma-70 region 2" evidence="5">
    <location>
        <begin position="11"/>
        <end position="77"/>
    </location>
</feature>
<keyword evidence="2" id="KW-0805">Transcription regulation</keyword>
<dbReference type="InterPro" id="IPR036388">
    <property type="entry name" value="WH-like_DNA-bd_sf"/>
</dbReference>
<keyword evidence="8" id="KW-1185">Reference proteome</keyword>
<dbReference type="RefSeq" id="WP_205134254.1">
    <property type="nucleotide sequence ID" value="NZ_JACSNT010000015.1"/>
</dbReference>
<dbReference type="Proteomes" id="UP000729290">
    <property type="component" value="Unassembled WGS sequence"/>
</dbReference>
<dbReference type="InterPro" id="IPR013249">
    <property type="entry name" value="RNA_pol_sigma70_r4_t2"/>
</dbReference>
<dbReference type="Gene3D" id="1.10.10.10">
    <property type="entry name" value="Winged helix-like DNA-binding domain superfamily/Winged helix DNA-binding domain"/>
    <property type="match status" value="1"/>
</dbReference>
<name>A0ABS2GCX4_9FIRM</name>
<dbReference type="CDD" id="cd06171">
    <property type="entry name" value="Sigma70_r4"/>
    <property type="match status" value="1"/>
</dbReference>
<dbReference type="InterPro" id="IPR007627">
    <property type="entry name" value="RNA_pol_sigma70_r2"/>
</dbReference>
<dbReference type="SUPFAM" id="SSF88659">
    <property type="entry name" value="Sigma3 and sigma4 domains of RNA polymerase sigma factors"/>
    <property type="match status" value="1"/>
</dbReference>
<evidence type="ECO:0000259" key="6">
    <source>
        <dbReference type="Pfam" id="PF08281"/>
    </source>
</evidence>
<comment type="similarity">
    <text evidence="1">Belongs to the sigma-70 factor family. ECF subfamily.</text>
</comment>
<dbReference type="InterPro" id="IPR013325">
    <property type="entry name" value="RNA_pol_sigma_r2"/>
</dbReference>
<proteinExistence type="inferred from homology"/>
<dbReference type="Gene3D" id="1.10.1740.10">
    <property type="match status" value="1"/>
</dbReference>
<evidence type="ECO:0000313" key="8">
    <source>
        <dbReference type="Proteomes" id="UP000729290"/>
    </source>
</evidence>
<evidence type="ECO:0000256" key="3">
    <source>
        <dbReference type="ARBA" id="ARBA00023082"/>
    </source>
</evidence>
<organism evidence="7 8">
    <name type="scientific">Anaerotignum lactatifermentans</name>
    <dbReference type="NCBI Taxonomy" id="160404"/>
    <lineage>
        <taxon>Bacteria</taxon>
        <taxon>Bacillati</taxon>
        <taxon>Bacillota</taxon>
        <taxon>Clostridia</taxon>
        <taxon>Lachnospirales</taxon>
        <taxon>Anaerotignaceae</taxon>
        <taxon>Anaerotignum</taxon>
    </lineage>
</organism>
<keyword evidence="3" id="KW-0731">Sigma factor</keyword>
<dbReference type="SUPFAM" id="SSF88946">
    <property type="entry name" value="Sigma2 domain of RNA polymerase sigma factors"/>
    <property type="match status" value="1"/>
</dbReference>
<accession>A0ABS2GCX4</accession>
<dbReference type="PANTHER" id="PTHR43133:SF60">
    <property type="entry name" value="RNA POLYMERASE SIGMA FACTOR SIGV"/>
    <property type="match status" value="1"/>
</dbReference>
<feature type="domain" description="RNA polymerase sigma factor 70 region 4 type 2" evidence="6">
    <location>
        <begin position="100"/>
        <end position="151"/>
    </location>
</feature>
<protein>
    <submittedName>
        <fullName evidence="7">RNA polymerase sigma factor</fullName>
    </submittedName>
</protein>
<evidence type="ECO:0000256" key="1">
    <source>
        <dbReference type="ARBA" id="ARBA00010641"/>
    </source>
</evidence>
<dbReference type="InterPro" id="IPR014284">
    <property type="entry name" value="RNA_pol_sigma-70_dom"/>
</dbReference>
<evidence type="ECO:0000313" key="7">
    <source>
        <dbReference type="EMBL" id="MBM6878628.1"/>
    </source>
</evidence>
<dbReference type="Pfam" id="PF08281">
    <property type="entry name" value="Sigma70_r4_2"/>
    <property type="match status" value="1"/>
</dbReference>
<dbReference type="Pfam" id="PF04542">
    <property type="entry name" value="Sigma70_r2"/>
    <property type="match status" value="1"/>
</dbReference>
<dbReference type="EMBL" id="JACSNV010000017">
    <property type="protein sequence ID" value="MBM6878628.1"/>
    <property type="molecule type" value="Genomic_DNA"/>
</dbReference>
<evidence type="ECO:0000259" key="5">
    <source>
        <dbReference type="Pfam" id="PF04542"/>
    </source>
</evidence>
<dbReference type="InterPro" id="IPR013324">
    <property type="entry name" value="RNA_pol_sigma_r3/r4-like"/>
</dbReference>
<dbReference type="NCBIfam" id="TIGR02937">
    <property type="entry name" value="sigma70-ECF"/>
    <property type="match status" value="1"/>
</dbReference>
<comment type="caution">
    <text evidence="7">The sequence shown here is derived from an EMBL/GenBank/DDBJ whole genome shotgun (WGS) entry which is preliminary data.</text>
</comment>
<evidence type="ECO:0000256" key="4">
    <source>
        <dbReference type="ARBA" id="ARBA00023163"/>
    </source>
</evidence>